<dbReference type="GO" id="GO:0000978">
    <property type="term" value="F:RNA polymerase II cis-regulatory region sequence-specific DNA binding"/>
    <property type="evidence" value="ECO:0007669"/>
    <property type="project" value="TreeGrafter"/>
</dbReference>
<protein>
    <recommendedName>
        <fullName evidence="8">Homeobox domain-containing protein</fullName>
    </recommendedName>
</protein>
<dbReference type="SUPFAM" id="SSF46689">
    <property type="entry name" value="Homeodomain-like"/>
    <property type="match status" value="1"/>
</dbReference>
<keyword evidence="3 6" id="KW-0238">DNA-binding</keyword>
<dbReference type="Gene3D" id="1.10.10.60">
    <property type="entry name" value="Homeodomain-like"/>
    <property type="match status" value="1"/>
</dbReference>
<dbReference type="AlphaFoldDB" id="A0A8S9Z991"/>
<keyword evidence="4 6" id="KW-0371">Homeobox</keyword>
<evidence type="ECO:0000256" key="1">
    <source>
        <dbReference type="ARBA" id="ARBA00004123"/>
    </source>
</evidence>
<dbReference type="GO" id="GO:0005634">
    <property type="term" value="C:nucleus"/>
    <property type="evidence" value="ECO:0007669"/>
    <property type="project" value="UniProtKB-SubCell"/>
</dbReference>
<dbReference type="InterPro" id="IPR008422">
    <property type="entry name" value="KN_HD"/>
</dbReference>
<sequence length="422" mass="46822">MSVIFSQGNITIDPSDFGTNWPSTITCGAYNLTEASNRIKGCHGTGLSNPFLPLPHPAELNLVLPVANWFKQTDELSGHGPLDFSGETGCEPAGRSLTRTVHSARFAHSHGLTDHRLLSWSPNVTNPLRSEVLAIRESTCVLRAWLNQHSLNPYPTKGEKLMLALITQMNLTQISTWFANARRRLKKDNQMTWNPRHRHLVLDRAAKHIRKTVIGSRVLGKQHSKRKHFAWLEEASARKPEAPQELLMECSKSNHSPYDHEQGCSTKIQCEKQEFQSIFKKFGQVDEQKSLFQLLQELLYKRDEQTEETGLRILKYVALSSGLNNQHSQKFPDSSADGFNSVNCHATLGSTTISPGTTSNKPLHPASNEASPTPAKSSQMNVSSTVSVSHDPSNFGHTNTRNSSLLWSVLDNIEPDSSSGGA</sequence>
<reference evidence="9" key="1">
    <citation type="submission" date="2019-07" db="EMBL/GenBank/DDBJ databases">
        <title>Annotation for the trematode Paragonimus miyazaki's.</title>
        <authorList>
            <person name="Choi Y.-J."/>
        </authorList>
    </citation>
    <scope>NUCLEOTIDE SEQUENCE</scope>
    <source>
        <strain evidence="9">Japan</strain>
    </source>
</reference>
<accession>A0A8S9Z991</accession>
<dbReference type="Proteomes" id="UP000822476">
    <property type="component" value="Unassembled WGS sequence"/>
</dbReference>
<evidence type="ECO:0000256" key="2">
    <source>
        <dbReference type="ARBA" id="ARBA00008446"/>
    </source>
</evidence>
<evidence type="ECO:0000256" key="4">
    <source>
        <dbReference type="ARBA" id="ARBA00023155"/>
    </source>
</evidence>
<feature type="domain" description="Homeobox" evidence="8">
    <location>
        <begin position="142"/>
        <end position="188"/>
    </location>
</feature>
<dbReference type="InterPro" id="IPR009057">
    <property type="entry name" value="Homeodomain-like_sf"/>
</dbReference>
<feature type="compositionally biased region" description="Polar residues" evidence="7">
    <location>
        <begin position="350"/>
        <end position="361"/>
    </location>
</feature>
<gene>
    <name evidence="9" type="ORF">EG68_00307</name>
</gene>
<evidence type="ECO:0000256" key="7">
    <source>
        <dbReference type="SAM" id="MobiDB-lite"/>
    </source>
</evidence>
<dbReference type="GO" id="GO:0000981">
    <property type="term" value="F:DNA-binding transcription factor activity, RNA polymerase II-specific"/>
    <property type="evidence" value="ECO:0007669"/>
    <property type="project" value="InterPro"/>
</dbReference>
<comment type="caution">
    <text evidence="9">The sequence shown here is derived from an EMBL/GenBank/DDBJ whole genome shotgun (WGS) entry which is preliminary data.</text>
</comment>
<evidence type="ECO:0000256" key="3">
    <source>
        <dbReference type="ARBA" id="ARBA00023125"/>
    </source>
</evidence>
<dbReference type="EMBL" id="JTDE01000071">
    <property type="protein sequence ID" value="KAF7262410.1"/>
    <property type="molecule type" value="Genomic_DNA"/>
</dbReference>
<dbReference type="OrthoDB" id="5399138at2759"/>
<dbReference type="PANTHER" id="PTHR11211">
    <property type="entry name" value="IROQUOIS-CLASS HOMEODOMAIN PROTEIN IRX"/>
    <property type="match status" value="1"/>
</dbReference>
<name>A0A8S9Z991_9TREM</name>
<dbReference type="InterPro" id="IPR001356">
    <property type="entry name" value="HD"/>
</dbReference>
<evidence type="ECO:0000259" key="8">
    <source>
        <dbReference type="PROSITE" id="PS50071"/>
    </source>
</evidence>
<keyword evidence="10" id="KW-1185">Reference proteome</keyword>
<dbReference type="GO" id="GO:0030182">
    <property type="term" value="P:neuron differentiation"/>
    <property type="evidence" value="ECO:0007669"/>
    <property type="project" value="TreeGrafter"/>
</dbReference>
<feature type="DNA-binding region" description="Homeobox" evidence="6">
    <location>
        <begin position="144"/>
        <end position="189"/>
    </location>
</feature>
<keyword evidence="5 6" id="KW-0539">Nucleus</keyword>
<dbReference type="PROSITE" id="PS00027">
    <property type="entry name" value="HOMEOBOX_1"/>
    <property type="match status" value="1"/>
</dbReference>
<dbReference type="CDD" id="cd00086">
    <property type="entry name" value="homeodomain"/>
    <property type="match status" value="1"/>
</dbReference>
<dbReference type="SMART" id="SM00389">
    <property type="entry name" value="HOX"/>
    <property type="match status" value="1"/>
</dbReference>
<organism evidence="9 10">
    <name type="scientific">Paragonimus skrjabini miyazakii</name>
    <dbReference type="NCBI Taxonomy" id="59628"/>
    <lineage>
        <taxon>Eukaryota</taxon>
        <taxon>Metazoa</taxon>
        <taxon>Spiralia</taxon>
        <taxon>Lophotrochozoa</taxon>
        <taxon>Platyhelminthes</taxon>
        <taxon>Trematoda</taxon>
        <taxon>Digenea</taxon>
        <taxon>Plagiorchiida</taxon>
        <taxon>Troglotremata</taxon>
        <taxon>Troglotrematidae</taxon>
        <taxon>Paragonimus</taxon>
    </lineage>
</organism>
<proteinExistence type="inferred from homology"/>
<dbReference type="Pfam" id="PF05920">
    <property type="entry name" value="Homeobox_KN"/>
    <property type="match status" value="1"/>
</dbReference>
<evidence type="ECO:0000256" key="5">
    <source>
        <dbReference type="ARBA" id="ARBA00023242"/>
    </source>
</evidence>
<evidence type="ECO:0000256" key="6">
    <source>
        <dbReference type="PROSITE-ProRule" id="PRU00108"/>
    </source>
</evidence>
<dbReference type="PANTHER" id="PTHR11211:SF40">
    <property type="entry name" value="MIRROR, ISOFORM C"/>
    <property type="match status" value="1"/>
</dbReference>
<feature type="region of interest" description="Disordered" evidence="7">
    <location>
        <begin position="350"/>
        <end position="401"/>
    </location>
</feature>
<comment type="similarity">
    <text evidence="2">Belongs to the TALE/IRO homeobox family.</text>
</comment>
<dbReference type="InterPro" id="IPR017970">
    <property type="entry name" value="Homeobox_CS"/>
</dbReference>
<comment type="subcellular location">
    <subcellularLocation>
        <location evidence="1 6">Nucleus</location>
    </subcellularLocation>
</comment>
<evidence type="ECO:0000313" key="10">
    <source>
        <dbReference type="Proteomes" id="UP000822476"/>
    </source>
</evidence>
<feature type="compositionally biased region" description="Polar residues" evidence="7">
    <location>
        <begin position="368"/>
        <end position="401"/>
    </location>
</feature>
<dbReference type="GO" id="GO:0048468">
    <property type="term" value="P:cell development"/>
    <property type="evidence" value="ECO:0007669"/>
    <property type="project" value="TreeGrafter"/>
</dbReference>
<evidence type="ECO:0000313" key="9">
    <source>
        <dbReference type="EMBL" id="KAF7262410.1"/>
    </source>
</evidence>
<dbReference type="PROSITE" id="PS50071">
    <property type="entry name" value="HOMEOBOX_2"/>
    <property type="match status" value="1"/>
</dbReference>